<keyword evidence="3" id="KW-1185">Reference proteome</keyword>
<feature type="compositionally biased region" description="Pro residues" evidence="1">
    <location>
        <begin position="1"/>
        <end position="46"/>
    </location>
</feature>
<accession>A0A7J9CQ18</accession>
<gene>
    <name evidence="2" type="ORF">Gogos_001912</name>
</gene>
<dbReference type="Proteomes" id="UP000593579">
    <property type="component" value="Unassembled WGS sequence"/>
</dbReference>
<comment type="caution">
    <text evidence="2">The sequence shown here is derived from an EMBL/GenBank/DDBJ whole genome shotgun (WGS) entry which is preliminary data.</text>
</comment>
<dbReference type="PRINTS" id="PR01217">
    <property type="entry name" value="PRICHEXTENSN"/>
</dbReference>
<evidence type="ECO:0000313" key="2">
    <source>
        <dbReference type="EMBL" id="MBA0750501.1"/>
    </source>
</evidence>
<feature type="region of interest" description="Disordered" evidence="1">
    <location>
        <begin position="1"/>
        <end position="69"/>
    </location>
</feature>
<protein>
    <submittedName>
        <fullName evidence="2">Uncharacterized protein</fullName>
    </submittedName>
</protein>
<feature type="compositionally biased region" description="Pro residues" evidence="1">
    <location>
        <begin position="59"/>
        <end position="69"/>
    </location>
</feature>
<feature type="compositionally biased region" description="Low complexity" evidence="1">
    <location>
        <begin position="47"/>
        <end position="58"/>
    </location>
</feature>
<dbReference type="AlphaFoldDB" id="A0A7J9CQ18"/>
<organism evidence="2 3">
    <name type="scientific">Gossypium gossypioides</name>
    <name type="common">Mexican cotton</name>
    <name type="synonym">Selera gossypioides</name>
    <dbReference type="NCBI Taxonomy" id="34282"/>
    <lineage>
        <taxon>Eukaryota</taxon>
        <taxon>Viridiplantae</taxon>
        <taxon>Streptophyta</taxon>
        <taxon>Embryophyta</taxon>
        <taxon>Tracheophyta</taxon>
        <taxon>Spermatophyta</taxon>
        <taxon>Magnoliopsida</taxon>
        <taxon>eudicotyledons</taxon>
        <taxon>Gunneridae</taxon>
        <taxon>Pentapetalae</taxon>
        <taxon>rosids</taxon>
        <taxon>malvids</taxon>
        <taxon>Malvales</taxon>
        <taxon>Malvaceae</taxon>
        <taxon>Malvoideae</taxon>
        <taxon>Gossypium</taxon>
    </lineage>
</organism>
<feature type="non-terminal residue" evidence="2">
    <location>
        <position position="149"/>
    </location>
</feature>
<reference evidence="2 3" key="1">
    <citation type="journal article" date="2019" name="Genome Biol. Evol.">
        <title>Insights into the evolution of the New World diploid cottons (Gossypium, subgenus Houzingenia) based on genome sequencing.</title>
        <authorList>
            <person name="Grover C.E."/>
            <person name="Arick M.A. 2nd"/>
            <person name="Thrash A."/>
            <person name="Conover J.L."/>
            <person name="Sanders W.S."/>
            <person name="Peterson D.G."/>
            <person name="Frelichowski J.E."/>
            <person name="Scheffler J.A."/>
            <person name="Scheffler B.E."/>
            <person name="Wendel J.F."/>
        </authorList>
    </citation>
    <scope>NUCLEOTIDE SEQUENCE [LARGE SCALE GENOMIC DNA]</scope>
    <source>
        <strain evidence="2">5</strain>
        <tissue evidence="2">Leaf</tissue>
    </source>
</reference>
<dbReference type="EMBL" id="JABEZY010000012">
    <property type="protein sequence ID" value="MBA0750501.1"/>
    <property type="molecule type" value="Genomic_DNA"/>
</dbReference>
<sequence length="149" mass="15762">PKGPTPPYKPPSSPAPPPKAPTPPYKPPAPAPSKAPTPPNKPPKTAAPPYKAPRTPTTPWNPPRRPSPPVKTIKDANVFHQGHISTDGVANALEYPRGQAQVPLNTPRLSSLLYLRYAKNPMNPIPAILHLLELDARGSISAAAAALLS</sequence>
<name>A0A7J9CQ18_GOSGO</name>
<evidence type="ECO:0000256" key="1">
    <source>
        <dbReference type="SAM" id="MobiDB-lite"/>
    </source>
</evidence>
<evidence type="ECO:0000313" key="3">
    <source>
        <dbReference type="Proteomes" id="UP000593579"/>
    </source>
</evidence>
<proteinExistence type="predicted"/>